<evidence type="ECO:0000256" key="1">
    <source>
        <dbReference type="SAM" id="MobiDB-lite"/>
    </source>
</evidence>
<evidence type="ECO:0000313" key="3">
    <source>
        <dbReference type="Proteomes" id="UP001054902"/>
    </source>
</evidence>
<feature type="region of interest" description="Disordered" evidence="1">
    <location>
        <begin position="855"/>
        <end position="881"/>
    </location>
</feature>
<proteinExistence type="predicted"/>
<feature type="compositionally biased region" description="Basic and acidic residues" evidence="1">
    <location>
        <begin position="872"/>
        <end position="881"/>
    </location>
</feature>
<feature type="region of interest" description="Disordered" evidence="1">
    <location>
        <begin position="714"/>
        <end position="752"/>
    </location>
</feature>
<gene>
    <name evidence="2" type="ORF">CTEN210_03135</name>
</gene>
<keyword evidence="3" id="KW-1185">Reference proteome</keyword>
<dbReference type="AlphaFoldDB" id="A0AAD3CIT5"/>
<dbReference type="InterPro" id="IPR031052">
    <property type="entry name" value="FHY3/FAR1"/>
</dbReference>
<organism evidence="2 3">
    <name type="scientific">Chaetoceros tenuissimus</name>
    <dbReference type="NCBI Taxonomy" id="426638"/>
    <lineage>
        <taxon>Eukaryota</taxon>
        <taxon>Sar</taxon>
        <taxon>Stramenopiles</taxon>
        <taxon>Ochrophyta</taxon>
        <taxon>Bacillariophyta</taxon>
        <taxon>Coscinodiscophyceae</taxon>
        <taxon>Chaetocerotophycidae</taxon>
        <taxon>Chaetocerotales</taxon>
        <taxon>Chaetocerotaceae</taxon>
        <taxon>Chaetoceros</taxon>
    </lineage>
</organism>
<reference evidence="2 3" key="1">
    <citation type="journal article" date="2021" name="Sci. Rep.">
        <title>The genome of the diatom Chaetoceros tenuissimus carries an ancient integrated fragment of an extant virus.</title>
        <authorList>
            <person name="Hongo Y."/>
            <person name="Kimura K."/>
            <person name="Takaki Y."/>
            <person name="Yoshida Y."/>
            <person name="Baba S."/>
            <person name="Kobayashi G."/>
            <person name="Nagasaki K."/>
            <person name="Hano T."/>
            <person name="Tomaru Y."/>
        </authorList>
    </citation>
    <scope>NUCLEOTIDE SEQUENCE [LARGE SCALE GENOMIC DNA]</scope>
    <source>
        <strain evidence="2 3">NIES-3715</strain>
    </source>
</reference>
<protein>
    <submittedName>
        <fullName evidence="2">Uncharacterized protein</fullName>
    </submittedName>
</protein>
<sequence length="1202" mass="138279">MGRQHDIRFTGNFKQNVPTNILAAVPDEYDVLFKTAPFEHNLPLGMDVNEAMNLDDKNLEEKAALCFPIGSVWQRKEFERKLTHFCTASDFNFSWTCDSNTSFQCSKYGNPRSKKGEKISAKEKNTMKCGCTWRIITSNLWTFPSKKEGGQRQKWFTTPPDEETKNSMFIVVKELPKQPHNHPGDKTTYQDTLKKGGHVSRALGEDSLMVRNSLLILRNRGGLSNRDIQTLGNVSTPSCVVWDNDRCSNWRKKMVRLSMTLKPEQYESQKAFEASFMSPEIQKMFKDDLGDAEFTDIVNKRAKEELSKFYNERFQRLDPETQESEIDAWFKRMKAMDPFFDYELMLNDQKEIIGVAWMTGQMRCDLEDLGDYLMLDMMKKETNTSLFLYASIVLHRADQSLCVACEALLLNESLPTYKFLCDATFNMAFEIKKEDVDIIAGDEFLDQDKIRDVLGFPNAKFIFDQFHLIQVNLRKKFAGTLFFELLESQIYKWINATTEQGFEDQFGNLKKQMENLGCTAPHFDAIKDLNLKKDHFAWYKLRSYKGTLRRKGNSGSESNHASVVRCLDSNALLEIPMMFSTLSNRQLHWNYRAKQNYESSERELRFSNNQTKIPILMNASECIDGRTLNYHGYKLLEDQYNLSNHLNYKEDEDGNLVFDDGIILEKNKPCKCEYRMADKIQCCHEIKRSGVFDLQCFARRYIYHNRPWERSIPRNGVDKKSLSNGDFKPSNAPLNKTAGLSTEERRDSDNLEYEEESSVLLTTFSFQEMMDLCKNLVTALTNRPREFQKRACAAIFAMTQLAKSDTMNMNTDLNSLWDSYLRTEQDHLQSSKTIDPSKKSNSYAQTKRRIRFGTEYTNGSTGLGKGRRRSLNTREEPKDAQQVKKSKKDCSFCNNPTCTSKTTKNCPTLLKHGGIVIARYSNYEKNQPNQNLLDSLLRCKICMPTDNEYTLKGTFDGNSQKHTRHFILHSVHWRKRLCTEHANDPNNVDVLVTAIDFQGNINDDCRKRLAPYIEFQRFVLLRAEKNRFIIDRREFDQVNDHDRSRMVPAIEKNVMVPTLSRGNQAPNARVDERNSNESSQIVATTTNNGAMPFPSQDNQALSAGNMQALATTMHDMQFPMPGLSQGVPLSQPNGLSQGAPIFQLNGQLSMHGNQPFTAQGYQFPCWPQGYASGNGSFNGRGSYSYDCNHQSQNDPKEKEFDM</sequence>
<accession>A0AAD3CIT5</accession>
<evidence type="ECO:0000313" key="2">
    <source>
        <dbReference type="EMBL" id="GFH46661.1"/>
    </source>
</evidence>
<name>A0AAD3CIT5_9STRA</name>
<dbReference type="PANTHER" id="PTHR31669:SF251">
    <property type="entry name" value="PROTEIN FAR1-RELATED SEQUENCE"/>
    <property type="match status" value="1"/>
</dbReference>
<comment type="caution">
    <text evidence="2">The sequence shown here is derived from an EMBL/GenBank/DDBJ whole genome shotgun (WGS) entry which is preliminary data.</text>
</comment>
<dbReference type="EMBL" id="BLLK01000022">
    <property type="protein sequence ID" value="GFH46661.1"/>
    <property type="molecule type" value="Genomic_DNA"/>
</dbReference>
<dbReference type="Proteomes" id="UP001054902">
    <property type="component" value="Unassembled WGS sequence"/>
</dbReference>
<dbReference type="PANTHER" id="PTHR31669">
    <property type="entry name" value="PROTEIN FAR1-RELATED SEQUENCE 10-RELATED"/>
    <property type="match status" value="1"/>
</dbReference>
<dbReference type="GO" id="GO:0006355">
    <property type="term" value="P:regulation of DNA-templated transcription"/>
    <property type="evidence" value="ECO:0007669"/>
    <property type="project" value="InterPro"/>
</dbReference>